<feature type="transmembrane region" description="Helical" evidence="1">
    <location>
        <begin position="125"/>
        <end position="144"/>
    </location>
</feature>
<keyword evidence="1" id="KW-0472">Membrane</keyword>
<evidence type="ECO:0000259" key="2">
    <source>
        <dbReference type="Pfam" id="PF07331"/>
    </source>
</evidence>
<keyword evidence="1" id="KW-0812">Transmembrane</keyword>
<protein>
    <submittedName>
        <fullName evidence="3">Tripartite tricarboxylate transporter TctB family protein</fullName>
    </submittedName>
</protein>
<evidence type="ECO:0000256" key="1">
    <source>
        <dbReference type="SAM" id="Phobius"/>
    </source>
</evidence>
<dbReference type="RefSeq" id="WP_369775657.1">
    <property type="nucleotide sequence ID" value="NZ_JBGEHV010000084.1"/>
</dbReference>
<proteinExistence type="predicted"/>
<feature type="transmembrane region" description="Helical" evidence="1">
    <location>
        <begin position="44"/>
        <end position="65"/>
    </location>
</feature>
<keyword evidence="4" id="KW-1185">Reference proteome</keyword>
<accession>A0ABV4CQ66</accession>
<feature type="domain" description="DUF1468" evidence="2">
    <location>
        <begin position="17"/>
        <end position="149"/>
    </location>
</feature>
<evidence type="ECO:0000313" key="4">
    <source>
        <dbReference type="Proteomes" id="UP001564626"/>
    </source>
</evidence>
<keyword evidence="1" id="KW-1133">Transmembrane helix</keyword>
<sequence length="155" mass="15571">MAEPDRRTATACFGGLLLVGAVLLVVDGVRLRGAAPGAVLGPEAVPLAVGVLLGVVGAALLVRALRTPPGAAAETSGRSWLRVSALVAVLVAFAFLLGVLGFVVSATGLFVAAALLLGAPHPLRVVGYGWALAALVFLVFDRLIGLSLPAGPWGF</sequence>
<dbReference type="Pfam" id="PF07331">
    <property type="entry name" value="TctB"/>
    <property type="match status" value="1"/>
</dbReference>
<dbReference type="Proteomes" id="UP001564626">
    <property type="component" value="Unassembled WGS sequence"/>
</dbReference>
<feature type="transmembrane region" description="Helical" evidence="1">
    <location>
        <begin position="86"/>
        <end position="119"/>
    </location>
</feature>
<comment type="caution">
    <text evidence="3">The sequence shown here is derived from an EMBL/GenBank/DDBJ whole genome shotgun (WGS) entry which is preliminary data.</text>
</comment>
<reference evidence="3 4" key="1">
    <citation type="submission" date="2024-08" db="EMBL/GenBank/DDBJ databases">
        <title>Genome mining of Saccharopolyspora cebuensis PGLac3 from Nigerian medicinal plant.</title>
        <authorList>
            <person name="Ezeobiora C.E."/>
            <person name="Igbokwe N.H."/>
            <person name="Amin D.H."/>
            <person name="Mendie U.E."/>
        </authorList>
    </citation>
    <scope>NUCLEOTIDE SEQUENCE [LARGE SCALE GENOMIC DNA]</scope>
    <source>
        <strain evidence="3 4">PGLac3</strain>
    </source>
</reference>
<dbReference type="EMBL" id="JBGEHV010000084">
    <property type="protein sequence ID" value="MEY8043246.1"/>
    <property type="molecule type" value="Genomic_DNA"/>
</dbReference>
<evidence type="ECO:0000313" key="3">
    <source>
        <dbReference type="EMBL" id="MEY8043246.1"/>
    </source>
</evidence>
<organism evidence="3 4">
    <name type="scientific">Saccharopolyspora cebuensis</name>
    <dbReference type="NCBI Taxonomy" id="418759"/>
    <lineage>
        <taxon>Bacteria</taxon>
        <taxon>Bacillati</taxon>
        <taxon>Actinomycetota</taxon>
        <taxon>Actinomycetes</taxon>
        <taxon>Pseudonocardiales</taxon>
        <taxon>Pseudonocardiaceae</taxon>
        <taxon>Saccharopolyspora</taxon>
    </lineage>
</organism>
<dbReference type="InterPro" id="IPR009936">
    <property type="entry name" value="DUF1468"/>
</dbReference>
<gene>
    <name evidence="3" type="ORF">AB8O55_27875</name>
</gene>
<name>A0ABV4CQ66_9PSEU</name>